<dbReference type="Gene3D" id="3.40.50.410">
    <property type="entry name" value="von Willebrand factor, type A domain"/>
    <property type="match status" value="1"/>
</dbReference>
<name>A0A921TCB9_9RHOB</name>
<dbReference type="OrthoDB" id="8005957at2"/>
<dbReference type="EMBL" id="APKE01000036">
    <property type="protein sequence ID" value="KAF0674697.1"/>
    <property type="molecule type" value="Genomic_DNA"/>
</dbReference>
<evidence type="ECO:0000313" key="1">
    <source>
        <dbReference type="EMBL" id="KAF0674697.1"/>
    </source>
</evidence>
<dbReference type="RefSeq" id="WP_159966581.1">
    <property type="nucleotide sequence ID" value="NZ_APKE01000036.1"/>
</dbReference>
<keyword evidence="2" id="KW-1185">Reference proteome</keyword>
<gene>
    <name evidence="1" type="ORF">PMES_03080</name>
</gene>
<proteinExistence type="predicted"/>
<accession>A0A921TCB9</accession>
<dbReference type="AlphaFoldDB" id="A0A921TCB9"/>
<dbReference type="SUPFAM" id="SSF53300">
    <property type="entry name" value="vWA-like"/>
    <property type="match status" value="1"/>
</dbReference>
<evidence type="ECO:0000313" key="2">
    <source>
        <dbReference type="Proteomes" id="UP000698242"/>
    </source>
</evidence>
<organism evidence="1 2">
    <name type="scientific">Profundibacterium mesophilum KAUST100406-0324</name>
    <dbReference type="NCBI Taxonomy" id="1037889"/>
    <lineage>
        <taxon>Bacteria</taxon>
        <taxon>Pseudomonadati</taxon>
        <taxon>Pseudomonadota</taxon>
        <taxon>Alphaproteobacteria</taxon>
        <taxon>Rhodobacterales</taxon>
        <taxon>Roseobacteraceae</taxon>
        <taxon>Profundibacterium</taxon>
    </lineage>
</organism>
<comment type="caution">
    <text evidence="1">The sequence shown here is derived from an EMBL/GenBank/DDBJ whole genome shotgun (WGS) entry which is preliminary data.</text>
</comment>
<dbReference type="InterPro" id="IPR036465">
    <property type="entry name" value="vWFA_dom_sf"/>
</dbReference>
<dbReference type="Proteomes" id="UP000698242">
    <property type="component" value="Unassembled WGS sequence"/>
</dbReference>
<reference evidence="1" key="1">
    <citation type="submission" date="2013-03" db="EMBL/GenBank/DDBJ databases">
        <title>Genome Sequence of the Profundibacterium mesophilum strain KAUST100406-0324T from Red Sea, a novel genus in the family Rhodobacteraceae.</title>
        <authorList>
            <person name="Essack M."/>
            <person name="Alam I."/>
            <person name="Lafi F."/>
            <person name="Alawi W."/>
            <person name="Kamanu F."/>
            <person name="Al-Suwailem A."/>
            <person name="Lee O.O."/>
            <person name="Xu Y."/>
            <person name="Bajic V."/>
            <person name="Qian P.-Y."/>
            <person name="Archer J."/>
        </authorList>
    </citation>
    <scope>NUCLEOTIDE SEQUENCE</scope>
    <source>
        <strain evidence="1">KAUST100406-0324</strain>
    </source>
</reference>
<sequence length="297" mass="30693">MNALEFLRPAWLLALVPILLAAGAARRAPPGLGSWRDAIDPQLLAAMERFGRISAEHGAARLRAACAVAVLLAIALAGPSVTKREAAGFRNLDGTVFVLDASDAAVAAPGWRRLAVAGRIGTEGLGTRPAALVVFGGDAYVASDMSADHRALGQTMLLVGPQTIPDPGQRPELGLAAALRLLEDAQILAGDIVLLTDGGRLGGAAVSRLAEDIADRGARLSVVSLSASGAAAELAARGGGRQFDPVRPEALTAFLAQETRERLVALGIPLSLRTDLGPWLLLSALLPAGLLLRRSRT</sequence>
<protein>
    <submittedName>
        <fullName evidence="1">TPR domain protein</fullName>
    </submittedName>
</protein>